<evidence type="ECO:0000256" key="10">
    <source>
        <dbReference type="ARBA" id="ARBA00022989"/>
    </source>
</evidence>
<evidence type="ECO:0000256" key="17">
    <source>
        <dbReference type="SAM" id="Phobius"/>
    </source>
</evidence>
<dbReference type="GO" id="GO:0055085">
    <property type="term" value="P:transmembrane transport"/>
    <property type="evidence" value="ECO:0007669"/>
    <property type="project" value="InterPro"/>
</dbReference>
<evidence type="ECO:0000256" key="13">
    <source>
        <dbReference type="ARBA" id="ARBA00023242"/>
    </source>
</evidence>
<comment type="similarity">
    <text evidence="3">Belongs to the crooked-neck family.</text>
</comment>
<proteinExistence type="inferred from homology"/>
<feature type="transmembrane region" description="Helical" evidence="17">
    <location>
        <begin position="1092"/>
        <end position="1114"/>
    </location>
</feature>
<evidence type="ECO:0000256" key="16">
    <source>
        <dbReference type="SAM" id="MobiDB-lite"/>
    </source>
</evidence>
<dbReference type="Gene3D" id="1.25.40.10">
    <property type="entry name" value="Tetratricopeptide repeat domain"/>
    <property type="match status" value="3"/>
</dbReference>
<evidence type="ECO:0000256" key="3">
    <source>
        <dbReference type="ARBA" id="ARBA00008644"/>
    </source>
</evidence>
<evidence type="ECO:0000313" key="20">
    <source>
        <dbReference type="Proteomes" id="UP000005239"/>
    </source>
</evidence>
<dbReference type="PANTHER" id="PTHR11246:SF3">
    <property type="entry name" value="CROOKED NECK-LIKE PROTEIN 1"/>
    <property type="match status" value="1"/>
</dbReference>
<dbReference type="GO" id="GO:0016020">
    <property type="term" value="C:membrane"/>
    <property type="evidence" value="ECO:0007669"/>
    <property type="project" value="UniProtKB-SubCell"/>
</dbReference>
<keyword evidence="6" id="KW-0507">mRNA processing</keyword>
<dbReference type="InterPro" id="IPR003107">
    <property type="entry name" value="HAT"/>
</dbReference>
<keyword evidence="9" id="KW-0677">Repeat</keyword>
<evidence type="ECO:0000256" key="14">
    <source>
        <dbReference type="ARBA" id="ARBA00037040"/>
    </source>
</evidence>
<evidence type="ECO:0000259" key="18">
    <source>
        <dbReference type="Pfam" id="PF23231"/>
    </source>
</evidence>
<feature type="transmembrane region" description="Helical" evidence="17">
    <location>
        <begin position="1255"/>
        <end position="1274"/>
    </location>
</feature>
<evidence type="ECO:0000256" key="1">
    <source>
        <dbReference type="ARBA" id="ARBA00004123"/>
    </source>
</evidence>
<feature type="transmembrane region" description="Helical" evidence="17">
    <location>
        <begin position="964"/>
        <end position="983"/>
    </location>
</feature>
<feature type="compositionally biased region" description="Low complexity" evidence="16">
    <location>
        <begin position="709"/>
        <end position="724"/>
    </location>
</feature>
<dbReference type="GO" id="GO:0012505">
    <property type="term" value="C:endomembrane system"/>
    <property type="evidence" value="ECO:0007669"/>
    <property type="project" value="UniProtKB-ARBA"/>
</dbReference>
<evidence type="ECO:0000313" key="19">
    <source>
        <dbReference type="EnsemblMetazoa" id="PPA37764.1"/>
    </source>
</evidence>
<dbReference type="Proteomes" id="UP000005239">
    <property type="component" value="Unassembled WGS sequence"/>
</dbReference>
<feature type="compositionally biased region" description="Basic and acidic residues" evidence="16">
    <location>
        <begin position="731"/>
        <end position="749"/>
    </location>
</feature>
<feature type="transmembrane region" description="Helical" evidence="17">
    <location>
        <begin position="1009"/>
        <end position="1030"/>
    </location>
</feature>
<dbReference type="FunFam" id="1.25.40.10:FF:000796">
    <property type="entry name" value="Crooked neck pre-mRNA splicing factor 1"/>
    <property type="match status" value="1"/>
</dbReference>
<feature type="domain" description="Pre-mRNA-splicing factor Syf1/CRNKL1-like C-terminal HAT-repeats" evidence="18">
    <location>
        <begin position="87"/>
        <end position="307"/>
    </location>
</feature>
<comment type="function">
    <text evidence="14">Involved in pre-mRNA splicing and cell cycle progression. Required for the spliceosome assembly and initiation of the DNA replication.</text>
</comment>
<gene>
    <name evidence="19" type="primary">WBGene00276133</name>
</gene>
<protein>
    <recommendedName>
        <fullName evidence="18">Pre-mRNA-splicing factor Syf1/CRNKL1-like C-terminal HAT-repeats domain-containing protein</fullName>
    </recommendedName>
</protein>
<dbReference type="GO" id="GO:0000245">
    <property type="term" value="P:spliceosomal complex assembly"/>
    <property type="evidence" value="ECO:0000318"/>
    <property type="project" value="GO_Central"/>
</dbReference>
<sequence>MSDDEEVDTRKALRLPKKAAKVKNKAPAPVQITAEQLLREAKERELELVQPPPKAKITDPDELAEIQRKKRKEFEDGIRKNRNQIANWIKYGKWEESIGEIQRSRSVFERALDVDHRSITIWLQYSEMEMRCKQINHARNIFDRAVTILPRATQFWLKYSYMEELVENVPGARQVYERWMEWDPPEQAWLTYIKFEIRYKEIDRARSVWQRFLHVHGTDVKNWIRYAKFEEHNGYIGNARAAYEKGMEYFGEENIQEQLLVAFALFEERQKEHDRARVIYRYGLDNLPSDKATEIFKYYTVHEKKFGERAGIEDVIVSKRKAQYEQLVQENGYNYDAWFDYLRLLENEQCPQDQVEDTYERAISNVPPQPEKRLWRRYIYLWINYAVYEEMVAKDMEKTRMVYKACLDIMPNKIFTFAKVWVMFAHFEIRQHDLAAARKVLGVAIGKCPKEKLFRSYIDLELQLREFDRCRKLYEKFLEFAPTNSMTWIKFAELETLLGDADRARAIFDIAVQQPALDMPELLWKSFIDFEIAQEEHEKARDLYESLLARTNHIKVWISLAEFEQSIGDMERARKVFERANAALETSEKEERVMLLEAWKDTEKNHGDSKSLERVERMMPKRVKKRRQIQAEDGVDAGWEEYFDYIFPSDQATAGGFKLAEAAARWKAAQAEREKAAAAADDQGDEERPLGGDDENDKVREGDSDTDLESSSSSSSSSDSSSSDSDSDDEGSSKKKNESSERLDGEKGGGRYLLVSSSCLPSMMATSIAATEVAPTTVLFDGEDRQSDDYFNVAPSHSSIMAPSHYVPFHSVSIPCRDTALRLTKAPEDPIRVSALIHPLLHPQEIHKSGSSILEGLYGTIMAFQRHGMHGDDDLPWPLHLLHILFGYLLVIIPAALLILYVRNKARESNATHESSSLLARALRAFALGRPEYQLVGGDEGGERRREGTEDGSLSRRLCFREGLILLTMFMGIQLSFVTMGYLQEEVMTTGYQRVDDIEQFDRFGDGQFLIFCNRIVALVVCAVVMSANWSRQPPHVPPFYKHAYTSFSNTMSAWCQYEALKYVSFPTQTICKASKVAATMIMGMIVRKERYSMGESLCGLGITLGASLFLLSAPSEGTGKEGRETATTMSGMILMLGYLAFDAFTINWQKTLFDTKPKVSKIQMMMGVNLFSAVLCAVSLWEQGSLSTSMSFALTHIGFARHAFLLSLSGAVGQLFIYTTIEKFGPIVFAVMMTVRQMISIIVSTISYGHSMTAWGSLGFCIVFASIFGNIYFERMAPKEKGPPRVHKP</sequence>
<feature type="transmembrane region" description="Helical" evidence="17">
    <location>
        <begin position="881"/>
        <end position="902"/>
    </location>
</feature>
<dbReference type="InterPro" id="IPR045075">
    <property type="entry name" value="Syf1-like"/>
</dbReference>
<evidence type="ECO:0000256" key="11">
    <source>
        <dbReference type="ARBA" id="ARBA00023136"/>
    </source>
</evidence>
<dbReference type="Pfam" id="PF08449">
    <property type="entry name" value="UAA"/>
    <property type="match status" value="1"/>
</dbReference>
<evidence type="ECO:0000256" key="5">
    <source>
        <dbReference type="ARBA" id="ARBA00022448"/>
    </source>
</evidence>
<dbReference type="FunFam" id="1.25.40.10:FF:000075">
    <property type="entry name" value="Crooked neck pre-mRNA-splicing factor 1"/>
    <property type="match status" value="1"/>
</dbReference>
<dbReference type="FunFam" id="1.25.40.10:FF:000306">
    <property type="entry name" value="Cell cycle control protein cwf4"/>
    <property type="match status" value="1"/>
</dbReference>
<name>A0A2A6CSL0_PRIPA</name>
<dbReference type="GO" id="GO:0000974">
    <property type="term" value="C:Prp19 complex"/>
    <property type="evidence" value="ECO:0000318"/>
    <property type="project" value="GO_Central"/>
</dbReference>
<feature type="compositionally biased region" description="Basic and acidic residues" evidence="16">
    <location>
        <begin position="686"/>
        <end position="703"/>
    </location>
</feature>
<evidence type="ECO:0000256" key="9">
    <source>
        <dbReference type="ARBA" id="ARBA00022737"/>
    </source>
</evidence>
<keyword evidence="10 17" id="KW-1133">Transmembrane helix</keyword>
<feature type="domain" description="Pre-mRNA-splicing factor Syf1/CRNKL1-like C-terminal HAT-repeats" evidence="18">
    <location>
        <begin position="321"/>
        <end position="543"/>
    </location>
</feature>
<keyword evidence="7 17" id="KW-0812">Transmembrane</keyword>
<dbReference type="SUPFAM" id="SSF48452">
    <property type="entry name" value="TPR-like"/>
    <property type="match status" value="2"/>
</dbReference>
<feature type="coiled-coil region" evidence="15">
    <location>
        <begin position="530"/>
        <end position="590"/>
    </location>
</feature>
<dbReference type="InterPro" id="IPR013657">
    <property type="entry name" value="SCL35B1-4/HUT1"/>
</dbReference>
<evidence type="ECO:0000256" key="2">
    <source>
        <dbReference type="ARBA" id="ARBA00004141"/>
    </source>
</evidence>
<dbReference type="GO" id="GO:0071014">
    <property type="term" value="C:post-mRNA release spliceosomal complex"/>
    <property type="evidence" value="ECO:0000318"/>
    <property type="project" value="GO_Central"/>
</dbReference>
<organism evidence="19 20">
    <name type="scientific">Pristionchus pacificus</name>
    <name type="common">Parasitic nematode worm</name>
    <dbReference type="NCBI Taxonomy" id="54126"/>
    <lineage>
        <taxon>Eukaryota</taxon>
        <taxon>Metazoa</taxon>
        <taxon>Ecdysozoa</taxon>
        <taxon>Nematoda</taxon>
        <taxon>Chromadorea</taxon>
        <taxon>Rhabditida</taxon>
        <taxon>Rhabditina</taxon>
        <taxon>Diplogasteromorpha</taxon>
        <taxon>Diplogasteroidea</taxon>
        <taxon>Neodiplogasteridae</taxon>
        <taxon>Pristionchus</taxon>
    </lineage>
</organism>
<keyword evidence="5" id="KW-0813">Transport</keyword>
<keyword evidence="13" id="KW-0539">Nucleus</keyword>
<evidence type="ECO:0000256" key="4">
    <source>
        <dbReference type="ARBA" id="ARBA00010694"/>
    </source>
</evidence>
<dbReference type="SMART" id="SM00386">
    <property type="entry name" value="HAT"/>
    <property type="match status" value="14"/>
</dbReference>
<keyword evidence="8" id="KW-0747">Spliceosome</keyword>
<accession>A0A8R1USK1</accession>
<reference evidence="19" key="2">
    <citation type="submission" date="2022-06" db="UniProtKB">
        <authorList>
            <consortium name="EnsemblMetazoa"/>
        </authorList>
    </citation>
    <scope>IDENTIFICATION</scope>
    <source>
        <strain evidence="19">PS312</strain>
    </source>
</reference>
<comment type="subcellular location">
    <subcellularLocation>
        <location evidence="2">Membrane</location>
        <topology evidence="2">Multi-pass membrane protein</topology>
    </subcellularLocation>
    <subcellularLocation>
        <location evidence="1">Nucleus</location>
    </subcellularLocation>
</comment>
<evidence type="ECO:0000256" key="7">
    <source>
        <dbReference type="ARBA" id="ARBA00022692"/>
    </source>
</evidence>
<dbReference type="Pfam" id="PF23231">
    <property type="entry name" value="HAT_Syf1_CNRKL1_C"/>
    <property type="match status" value="2"/>
</dbReference>
<evidence type="ECO:0000256" key="15">
    <source>
        <dbReference type="SAM" id="Coils"/>
    </source>
</evidence>
<evidence type="ECO:0000256" key="6">
    <source>
        <dbReference type="ARBA" id="ARBA00022664"/>
    </source>
</evidence>
<keyword evidence="15" id="KW-0175">Coiled coil</keyword>
<evidence type="ECO:0000256" key="12">
    <source>
        <dbReference type="ARBA" id="ARBA00023187"/>
    </source>
</evidence>
<comment type="similarity">
    <text evidence="4">Belongs to the nucleotide-sugar transporter family. SLC35B subfamily.</text>
</comment>
<accession>A0A2A6CSL0</accession>
<dbReference type="InterPro" id="IPR055430">
    <property type="entry name" value="HAT_Syf1_CNRKL1_C"/>
</dbReference>
<dbReference type="GO" id="GO:0071007">
    <property type="term" value="C:U2-type catalytic step 2 spliceosome"/>
    <property type="evidence" value="ECO:0000318"/>
    <property type="project" value="GO_Central"/>
</dbReference>
<keyword evidence="20" id="KW-1185">Reference proteome</keyword>
<dbReference type="GO" id="GO:0000398">
    <property type="term" value="P:mRNA splicing, via spliceosome"/>
    <property type="evidence" value="ECO:0000318"/>
    <property type="project" value="GO_Central"/>
</dbReference>
<keyword evidence="12" id="KW-0508">mRNA splicing</keyword>
<feature type="region of interest" description="Disordered" evidence="16">
    <location>
        <begin position="673"/>
        <end position="749"/>
    </location>
</feature>
<dbReference type="InterPro" id="IPR011990">
    <property type="entry name" value="TPR-like_helical_dom_sf"/>
</dbReference>
<dbReference type="PANTHER" id="PTHR11246">
    <property type="entry name" value="PRE-MRNA SPLICING FACTOR"/>
    <property type="match status" value="1"/>
</dbReference>
<evidence type="ECO:0000256" key="8">
    <source>
        <dbReference type="ARBA" id="ARBA00022728"/>
    </source>
</evidence>
<feature type="transmembrane region" description="Helical" evidence="17">
    <location>
        <begin position="1225"/>
        <end position="1249"/>
    </location>
</feature>
<dbReference type="EnsemblMetazoa" id="PPA37764.1">
    <property type="protein sequence ID" value="PPA37764.1"/>
    <property type="gene ID" value="WBGene00276133"/>
</dbReference>
<feature type="transmembrane region" description="Helical" evidence="17">
    <location>
        <begin position="1194"/>
        <end position="1218"/>
    </location>
</feature>
<keyword evidence="11 17" id="KW-0472">Membrane</keyword>
<reference evidence="20" key="1">
    <citation type="journal article" date="2008" name="Nat. Genet.">
        <title>The Pristionchus pacificus genome provides a unique perspective on nematode lifestyle and parasitism.</title>
        <authorList>
            <person name="Dieterich C."/>
            <person name="Clifton S.W."/>
            <person name="Schuster L.N."/>
            <person name="Chinwalla A."/>
            <person name="Delehaunty K."/>
            <person name="Dinkelacker I."/>
            <person name="Fulton L."/>
            <person name="Fulton R."/>
            <person name="Godfrey J."/>
            <person name="Minx P."/>
            <person name="Mitreva M."/>
            <person name="Roeseler W."/>
            <person name="Tian H."/>
            <person name="Witte H."/>
            <person name="Yang S.P."/>
            <person name="Wilson R.K."/>
            <person name="Sommer R.J."/>
        </authorList>
    </citation>
    <scope>NUCLEOTIDE SEQUENCE [LARGE SCALE GENOMIC DNA]</scope>
    <source>
        <strain evidence="20">PS312</strain>
    </source>
</reference>
<feature type="transmembrane region" description="Helical" evidence="17">
    <location>
        <begin position="1163"/>
        <end position="1182"/>
    </location>
</feature>
<feature type="transmembrane region" description="Helical" evidence="17">
    <location>
        <begin position="1126"/>
        <end position="1142"/>
    </location>
</feature>